<proteinExistence type="inferred from homology"/>
<dbReference type="GO" id="GO:0003677">
    <property type="term" value="F:DNA binding"/>
    <property type="evidence" value="ECO:0007669"/>
    <property type="project" value="UniProtKB-UniRule"/>
</dbReference>
<dbReference type="GO" id="GO:0042276">
    <property type="term" value="P:error-prone translesion synthesis"/>
    <property type="evidence" value="ECO:0007669"/>
    <property type="project" value="TreeGrafter"/>
</dbReference>
<evidence type="ECO:0000256" key="4">
    <source>
        <dbReference type="ARBA" id="ARBA00023125"/>
    </source>
</evidence>
<evidence type="ECO:0000313" key="8">
    <source>
        <dbReference type="EMBL" id="RSH78879.1"/>
    </source>
</evidence>
<protein>
    <recommendedName>
        <fullName evidence="6">DNA polymerase epsilon subunit</fullName>
    </recommendedName>
    <alternativeName>
        <fullName evidence="6">DNA polymerase II subunit 2</fullName>
    </alternativeName>
</protein>
<accession>A0A427XJ01</accession>
<dbReference type="OrthoDB" id="10254730at2759"/>
<evidence type="ECO:0000313" key="9">
    <source>
        <dbReference type="Proteomes" id="UP000279236"/>
    </source>
</evidence>
<dbReference type="PANTHER" id="PTHR12708">
    <property type="entry name" value="DNA POLYMERASE EPSILON SUBUNIT B"/>
    <property type="match status" value="1"/>
</dbReference>
<gene>
    <name evidence="8" type="primary">DPB2</name>
    <name evidence="8" type="ORF">EHS24_001801</name>
</gene>
<feature type="domain" description="DNA polymerase alpha/delta/epsilon subunit B" evidence="7">
    <location>
        <begin position="350"/>
        <end position="467"/>
    </location>
</feature>
<name>A0A427XJ01_9TREE</name>
<evidence type="ECO:0000259" key="7">
    <source>
        <dbReference type="Pfam" id="PF04042"/>
    </source>
</evidence>
<evidence type="ECO:0000256" key="5">
    <source>
        <dbReference type="ARBA" id="ARBA00023242"/>
    </source>
</evidence>
<keyword evidence="8" id="KW-0548">Nucleotidyltransferase</keyword>
<keyword evidence="8" id="KW-0239">DNA-directed DNA polymerase</keyword>
<evidence type="ECO:0000256" key="2">
    <source>
        <dbReference type="ARBA" id="ARBA00009560"/>
    </source>
</evidence>
<reference evidence="8 9" key="1">
    <citation type="submission" date="2018-11" db="EMBL/GenBank/DDBJ databases">
        <title>Genome sequence of Apiotrichum porosum DSM 27194.</title>
        <authorList>
            <person name="Aliyu H."/>
            <person name="Gorte O."/>
            <person name="Ochsenreither K."/>
        </authorList>
    </citation>
    <scope>NUCLEOTIDE SEQUENCE [LARGE SCALE GENOMIC DNA]</scope>
    <source>
        <strain evidence="8 9">DSM 27194</strain>
    </source>
</reference>
<keyword evidence="3 6" id="KW-0235">DNA replication</keyword>
<comment type="subcellular location">
    <subcellularLocation>
        <location evidence="1 6">Nucleus</location>
    </subcellularLocation>
</comment>
<comment type="function">
    <text evidence="6">Participates in DNA repair and in chromosomal DNA replication.</text>
</comment>
<evidence type="ECO:0000256" key="3">
    <source>
        <dbReference type="ARBA" id="ARBA00022705"/>
    </source>
</evidence>
<dbReference type="STRING" id="105984.A0A427XJ01"/>
<dbReference type="GO" id="GO:0008622">
    <property type="term" value="C:epsilon DNA polymerase complex"/>
    <property type="evidence" value="ECO:0007669"/>
    <property type="project" value="UniProtKB-UniRule"/>
</dbReference>
<evidence type="ECO:0000256" key="6">
    <source>
        <dbReference type="PIRNR" id="PIRNR000799"/>
    </source>
</evidence>
<comment type="similarity">
    <text evidence="2 6">Belongs to the DNA polymerase epsilon subunit B family.</text>
</comment>
<keyword evidence="8" id="KW-0808">Transferase</keyword>
<dbReference type="InterPro" id="IPR016266">
    <property type="entry name" value="POLE2"/>
</dbReference>
<keyword evidence="4 6" id="KW-0238">DNA-binding</keyword>
<comment type="caution">
    <text evidence="8">The sequence shown here is derived from an EMBL/GenBank/DDBJ whole genome shotgun (WGS) entry which is preliminary data.</text>
</comment>
<dbReference type="InterPro" id="IPR007185">
    <property type="entry name" value="DNA_pol_a/d/e_bsu"/>
</dbReference>
<dbReference type="EMBL" id="RSCE01000011">
    <property type="protein sequence ID" value="RSH78879.1"/>
    <property type="molecule type" value="Genomic_DNA"/>
</dbReference>
<dbReference type="AlphaFoldDB" id="A0A427XJ01"/>
<sequence length="513" mass="57689">MANSLRAAIVKVFSTKYSLTLPAPAMAYIEQVLIENEIEQDEWNTGLEFWAREYLKGEDPSPLVSLPALKRAYEILQLGATDDTQVADPSEINVEAHFSVVDSFDMPAVHFDAVRSGFTTSKTKPSEAGQAASRASYLRERWSIIKEILSRHENFTPPALGGHDRSNYYKLTSTRNLLGRAGQLFLLFGMLSRNPEGQLCLEDGEGRVVLDMADAMAGEGLFTEGCMVLTEGEYTIDETFRVLEMGHPPSEQREVARGLHGHVDFLGGGAVSLKEEAKYTPTVLANTQVSFVVLSDVWLDHPRTLVALRRMFEGYAEAVEYRPMVFVLCGNFCQRGWEGEGGMKRYIRPLDPWSSSTLPRPALPSTFSGRLMQRIPKARFVSNPCRLRYFGQEIVIYREDLMGRLLRNLVLVKKTADEGADMKRYTVLDQAHLSPLPQSVRPTLWEYDHALRLYPMPTAIALADKYERYEISYEGCHVFNPGRFVSAGTGGEFEWSMYYPATGRSERSALSLD</sequence>
<evidence type="ECO:0000256" key="1">
    <source>
        <dbReference type="ARBA" id="ARBA00004123"/>
    </source>
</evidence>
<organism evidence="8 9">
    <name type="scientific">Apiotrichum porosum</name>
    <dbReference type="NCBI Taxonomy" id="105984"/>
    <lineage>
        <taxon>Eukaryota</taxon>
        <taxon>Fungi</taxon>
        <taxon>Dikarya</taxon>
        <taxon>Basidiomycota</taxon>
        <taxon>Agaricomycotina</taxon>
        <taxon>Tremellomycetes</taxon>
        <taxon>Trichosporonales</taxon>
        <taxon>Trichosporonaceae</taxon>
        <taxon>Apiotrichum</taxon>
    </lineage>
</organism>
<keyword evidence="9" id="KW-1185">Reference proteome</keyword>
<dbReference type="PANTHER" id="PTHR12708:SF0">
    <property type="entry name" value="DNA POLYMERASE EPSILON SUBUNIT 2"/>
    <property type="match status" value="1"/>
</dbReference>
<dbReference type="PIRSF" id="PIRSF000799">
    <property type="entry name" value="DNA_pol_eps_2"/>
    <property type="match status" value="1"/>
</dbReference>
<dbReference type="GO" id="GO:0003887">
    <property type="term" value="F:DNA-directed DNA polymerase activity"/>
    <property type="evidence" value="ECO:0007669"/>
    <property type="project" value="UniProtKB-KW"/>
</dbReference>
<dbReference type="Pfam" id="PF04042">
    <property type="entry name" value="DNA_pol_E_B"/>
    <property type="match status" value="1"/>
</dbReference>
<keyword evidence="5 6" id="KW-0539">Nucleus</keyword>
<dbReference type="Proteomes" id="UP000279236">
    <property type="component" value="Unassembled WGS sequence"/>
</dbReference>
<dbReference type="GO" id="GO:0006261">
    <property type="term" value="P:DNA-templated DNA replication"/>
    <property type="evidence" value="ECO:0007669"/>
    <property type="project" value="InterPro"/>
</dbReference>
<dbReference type="GeneID" id="39586344"/>
<dbReference type="RefSeq" id="XP_028474026.1">
    <property type="nucleotide sequence ID" value="XM_028617563.1"/>
</dbReference>